<protein>
    <submittedName>
        <fullName evidence="1">Uncharacterized protein</fullName>
    </submittedName>
</protein>
<organism evidence="1 2">
    <name type="scientific">Fusarium oxysporum f. sp. raphani 54005</name>
    <dbReference type="NCBI Taxonomy" id="1089458"/>
    <lineage>
        <taxon>Eukaryota</taxon>
        <taxon>Fungi</taxon>
        <taxon>Dikarya</taxon>
        <taxon>Ascomycota</taxon>
        <taxon>Pezizomycotina</taxon>
        <taxon>Sordariomycetes</taxon>
        <taxon>Hypocreomycetidae</taxon>
        <taxon>Hypocreales</taxon>
        <taxon>Nectriaceae</taxon>
        <taxon>Fusarium</taxon>
        <taxon>Fusarium oxysporum species complex</taxon>
    </lineage>
</organism>
<evidence type="ECO:0000313" key="2">
    <source>
        <dbReference type="Proteomes" id="UP000030663"/>
    </source>
</evidence>
<reference evidence="1 2" key="1">
    <citation type="submission" date="2011-11" db="EMBL/GenBank/DDBJ databases">
        <title>The Genome Sequence of Fusarium oxysporum PHW815.</title>
        <authorList>
            <consortium name="The Broad Institute Genome Sequencing Platform"/>
            <person name="Ma L.-J."/>
            <person name="Gale L.R."/>
            <person name="Schwartz D.C."/>
            <person name="Zhou S."/>
            <person name="Corby-Kistler H."/>
            <person name="Young S.K."/>
            <person name="Zeng Q."/>
            <person name="Gargeya S."/>
            <person name="Fitzgerald M."/>
            <person name="Haas B."/>
            <person name="Abouelleil A."/>
            <person name="Alvarado L."/>
            <person name="Arachchi H.M."/>
            <person name="Berlin A."/>
            <person name="Brown A."/>
            <person name="Chapman S.B."/>
            <person name="Chen Z."/>
            <person name="Dunbar C."/>
            <person name="Freedman E."/>
            <person name="Gearin G."/>
            <person name="Goldberg J."/>
            <person name="Griggs A."/>
            <person name="Gujja S."/>
            <person name="Heiman D."/>
            <person name="Howarth C."/>
            <person name="Larson L."/>
            <person name="Lui A."/>
            <person name="MacDonald P.J.P."/>
            <person name="Montmayeur A."/>
            <person name="Murphy C."/>
            <person name="Neiman D."/>
            <person name="Pearson M."/>
            <person name="Priest M."/>
            <person name="Roberts A."/>
            <person name="Saif S."/>
            <person name="Shea T."/>
            <person name="Shenoy N."/>
            <person name="Sisk P."/>
            <person name="Stolte C."/>
            <person name="Sykes S."/>
            <person name="Wortman J."/>
            <person name="Nusbaum C."/>
            <person name="Birren B."/>
        </authorList>
    </citation>
    <scope>NUCLEOTIDE SEQUENCE [LARGE SCALE GENOMIC DNA]</scope>
    <source>
        <strain evidence="1 2">54005</strain>
    </source>
</reference>
<dbReference type="EMBL" id="KI979427">
    <property type="protein sequence ID" value="EXK76989.1"/>
    <property type="molecule type" value="Genomic_DNA"/>
</dbReference>
<dbReference type="HOGENOM" id="CLU_3207656_0_0_1"/>
<name>X0BES8_FUSOX</name>
<dbReference type="AlphaFoldDB" id="X0BES8"/>
<accession>X0BES8</accession>
<sequence length="45" mass="4875">MSEAVKDGVELQAEQWRDFQDQAKMMDGCYDGPGATLNHSDSGGV</sequence>
<keyword evidence="2" id="KW-1185">Reference proteome</keyword>
<evidence type="ECO:0000313" key="1">
    <source>
        <dbReference type="EMBL" id="EXK76989.1"/>
    </source>
</evidence>
<proteinExistence type="predicted"/>
<gene>
    <name evidence="1" type="ORF">FOQG_18288</name>
</gene>
<dbReference type="Proteomes" id="UP000030663">
    <property type="component" value="Unassembled WGS sequence"/>
</dbReference>